<sequence>MNKAFSNLLKHIDKLSYTDKERVFQWVKRYVEPSSTVDGRLIDEMREVRYKEGFECPHCTSEHINRFGKVNGCQRYRYKTCRKTFMDTTNTILYRTRKGNEWITFVECMFKGYSLRKSAEIVGVTWVTLFYWRHKLLSALKQMDFEQFDGIVEVDETYFLYSQKGQRGISERKPRKRGGKSKHRGISKEQVCVLVARDRTKATVSKVACMGRVVKTKVDGMIGSKLTPDNVLVTDAWRAYKTYANEKGIEHYRIKSDDGKHVIKGLYHNLNVNGLHSRLKYWINRFKGVATKYLDNYLAWFLFVDSHSNESTKHNIKEFLLTSFVFDMTETFHSLCLSKFNIQ</sequence>
<dbReference type="SMART" id="SM01126">
    <property type="entry name" value="DDE_Tnp_IS1595"/>
    <property type="match status" value="1"/>
</dbReference>
<proteinExistence type="predicted"/>
<dbReference type="NCBIfam" id="NF033547">
    <property type="entry name" value="transpos_IS1595"/>
    <property type="match status" value="1"/>
</dbReference>
<feature type="domain" description="ISXO2-like transposase" evidence="1">
    <location>
        <begin position="147"/>
        <end position="309"/>
    </location>
</feature>
<comment type="caution">
    <text evidence="2">The sequence shown here is derived from an EMBL/GenBank/DDBJ whole genome shotgun (WGS) entry which is preliminary data.</text>
</comment>
<keyword evidence="3" id="KW-1185">Reference proteome</keyword>
<evidence type="ECO:0000313" key="3">
    <source>
        <dbReference type="Proteomes" id="UP000626697"/>
    </source>
</evidence>
<protein>
    <submittedName>
        <fullName evidence="2">Transposase-like protein</fullName>
    </submittedName>
</protein>
<evidence type="ECO:0000313" key="2">
    <source>
        <dbReference type="EMBL" id="MBA9025298.1"/>
    </source>
</evidence>
<accession>A0ABR6CJR2</accession>
<dbReference type="RefSeq" id="WP_182501469.1">
    <property type="nucleotide sequence ID" value="NZ_JACJHX010000001.1"/>
</dbReference>
<dbReference type="EMBL" id="JACJHX010000001">
    <property type="protein sequence ID" value="MBA9025298.1"/>
    <property type="molecule type" value="Genomic_DNA"/>
</dbReference>
<dbReference type="PANTHER" id="PTHR33293:SF1">
    <property type="entry name" value="INSERTION ELEMENT IS1 1 PROTEIN INSB-RELATED"/>
    <property type="match status" value="1"/>
</dbReference>
<dbReference type="Pfam" id="PF12762">
    <property type="entry name" value="DDE_Tnp_IS1595"/>
    <property type="match status" value="1"/>
</dbReference>
<dbReference type="InterPro" id="IPR024445">
    <property type="entry name" value="Tnp_ISXO2-like"/>
</dbReference>
<dbReference type="Proteomes" id="UP000626697">
    <property type="component" value="Unassembled WGS sequence"/>
</dbReference>
<reference evidence="2 3" key="1">
    <citation type="submission" date="2020-08" db="EMBL/GenBank/DDBJ databases">
        <title>Genomic Encyclopedia of Type Strains, Phase IV (KMG-IV): sequencing the most valuable type-strain genomes for metagenomic binning, comparative biology and taxonomic classification.</title>
        <authorList>
            <person name="Goeker M."/>
        </authorList>
    </citation>
    <scope>NUCLEOTIDE SEQUENCE [LARGE SCALE GENOMIC DNA]</scope>
    <source>
        <strain evidence="2 3">DSM 105481</strain>
    </source>
</reference>
<dbReference type="InterPro" id="IPR051354">
    <property type="entry name" value="Transposase_27_IS1"/>
</dbReference>
<organism evidence="2 3">
    <name type="scientific">Peribacillus huizhouensis</name>
    <dbReference type="NCBI Taxonomy" id="1501239"/>
    <lineage>
        <taxon>Bacteria</taxon>
        <taxon>Bacillati</taxon>
        <taxon>Bacillota</taxon>
        <taxon>Bacilli</taxon>
        <taxon>Bacillales</taxon>
        <taxon>Bacillaceae</taxon>
        <taxon>Peribacillus</taxon>
    </lineage>
</organism>
<evidence type="ECO:0000259" key="1">
    <source>
        <dbReference type="SMART" id="SM01126"/>
    </source>
</evidence>
<name>A0ABR6CJR2_9BACI</name>
<dbReference type="PANTHER" id="PTHR33293">
    <property type="entry name" value="INSERTION ELEMENT IS1 1 PROTEIN INSB-RELATED"/>
    <property type="match status" value="1"/>
</dbReference>
<gene>
    <name evidence="2" type="ORF">HNP81_000580</name>
</gene>